<protein>
    <recommendedName>
        <fullName evidence="3">DUF1963 domain-containing protein</fullName>
    </recommendedName>
</protein>
<evidence type="ECO:0000313" key="1">
    <source>
        <dbReference type="EMBL" id="ADB33960.1"/>
    </source>
</evidence>
<evidence type="ECO:0008006" key="3">
    <source>
        <dbReference type="Google" id="ProtNLM"/>
    </source>
</evidence>
<dbReference type="eggNOG" id="ENOG502ZAWT">
    <property type="taxonomic scope" value="Bacteria"/>
</dbReference>
<accession>D2Q214</accession>
<proteinExistence type="predicted"/>
<dbReference type="KEGG" id="kfl:Kfla_4944"/>
<reference evidence="2" key="1">
    <citation type="submission" date="2009-09" db="EMBL/GenBank/DDBJ databases">
        <title>The complete genome of Kribbella flavida DSM 17836.</title>
        <authorList>
            <consortium name="US DOE Joint Genome Institute (JGI-PGF)"/>
            <person name="Lucas S."/>
            <person name="Copeland A."/>
            <person name="Lapidus A."/>
            <person name="Glavina del Rio T."/>
            <person name="Dalin E."/>
            <person name="Tice H."/>
            <person name="Bruce D."/>
            <person name="Goodwin L."/>
            <person name="Pitluck S."/>
            <person name="Kyrpides N."/>
            <person name="Mavromatis K."/>
            <person name="Ivanova N."/>
            <person name="Saunders E."/>
            <person name="Brettin T."/>
            <person name="Detter J.C."/>
            <person name="Han C."/>
            <person name="Larimer F."/>
            <person name="Land M."/>
            <person name="Hauser L."/>
            <person name="Markowitz V."/>
            <person name="Cheng J.-F."/>
            <person name="Hugenholtz P."/>
            <person name="Woyke T."/>
            <person name="Wu D."/>
            <person name="Pukall R."/>
            <person name="Klenk H.-P."/>
            <person name="Eisen J.A."/>
        </authorList>
    </citation>
    <scope>NUCLEOTIDE SEQUENCE [LARGE SCALE GENOMIC DNA]</scope>
    <source>
        <strain evidence="2">DSM 17836 / JCM 10339 / NBRC 14399</strain>
    </source>
</reference>
<dbReference type="SUPFAM" id="SSF103032">
    <property type="entry name" value="Hypothetical protein YwqG"/>
    <property type="match status" value="1"/>
</dbReference>
<dbReference type="AlphaFoldDB" id="D2Q214"/>
<dbReference type="EMBL" id="CP001736">
    <property type="protein sequence ID" value="ADB33960.1"/>
    <property type="molecule type" value="Genomic_DNA"/>
</dbReference>
<sequence length="203" mass="21399">MTTLMMYAGRVDDGAPGTRTGGVPLVPEGFEWPTCSSCGGSMQFLAQLFVDGAEPEAHVVSVFMCQNDPGLCEEWDPAFGGNRALVFPAAGLVPAQVPATGETLLPEASGVNPTVVDLPYEKAREQWADTQGISRREILGQLAGEPSWLQGDETPTCSSCAQPMAFVAQLEQGTSRAEINLGGGSGYTFACFPCGQAAFLWQS</sequence>
<name>D2Q214_KRIFD</name>
<gene>
    <name evidence="1" type="ordered locus">Kfla_4944</name>
</gene>
<keyword evidence="2" id="KW-1185">Reference proteome</keyword>
<dbReference type="Proteomes" id="UP000007967">
    <property type="component" value="Chromosome"/>
</dbReference>
<reference evidence="1 2" key="2">
    <citation type="journal article" date="2010" name="Stand. Genomic Sci.">
        <title>Complete genome sequence of Kribbella flavida type strain (IFO 14399).</title>
        <authorList>
            <person name="Pukall R."/>
            <person name="Lapidus A."/>
            <person name="Glavina Del Rio T."/>
            <person name="Copeland A."/>
            <person name="Tice H."/>
            <person name="Cheng J.-F."/>
            <person name="Lucas S."/>
            <person name="Chen F."/>
            <person name="Nolan M."/>
            <person name="LaButti K."/>
            <person name="Pati A."/>
            <person name="Ivanova N."/>
            <person name="Mavrommatis K."/>
            <person name="Mikhailova N."/>
            <person name="Pitluck S."/>
            <person name="Bruce D."/>
            <person name="Goodwin L."/>
            <person name="Land M."/>
            <person name="Hauser L."/>
            <person name="Chang Y.-J."/>
            <person name="Jeffries C.D."/>
            <person name="Chen A."/>
            <person name="Palaniappan K."/>
            <person name="Chain P."/>
            <person name="Rohde M."/>
            <person name="Goeker M."/>
            <person name="Bristow J."/>
            <person name="Eisen J.A."/>
            <person name="Markowitz V."/>
            <person name="Hugenholtz P."/>
            <person name="Kyrpides N.C."/>
            <person name="Klenk H.-P."/>
            <person name="Brettin T."/>
        </authorList>
    </citation>
    <scope>NUCLEOTIDE SEQUENCE [LARGE SCALE GENOMIC DNA]</scope>
    <source>
        <strain evidence="2">DSM 17836 / JCM 10339 / NBRC 14399</strain>
    </source>
</reference>
<evidence type="ECO:0000313" key="2">
    <source>
        <dbReference type="Proteomes" id="UP000007967"/>
    </source>
</evidence>
<dbReference type="InterPro" id="IPR035948">
    <property type="entry name" value="YwqG-like_sf"/>
</dbReference>
<dbReference type="RefSeq" id="WP_012922514.1">
    <property type="nucleotide sequence ID" value="NC_013729.1"/>
</dbReference>
<dbReference type="Gene3D" id="2.30.320.10">
    <property type="entry name" value="YwqG-like"/>
    <property type="match status" value="1"/>
</dbReference>
<organism evidence="1 2">
    <name type="scientific">Kribbella flavida (strain DSM 17836 / JCM 10339 / NBRC 14399)</name>
    <dbReference type="NCBI Taxonomy" id="479435"/>
    <lineage>
        <taxon>Bacteria</taxon>
        <taxon>Bacillati</taxon>
        <taxon>Actinomycetota</taxon>
        <taxon>Actinomycetes</taxon>
        <taxon>Propionibacteriales</taxon>
        <taxon>Kribbellaceae</taxon>
        <taxon>Kribbella</taxon>
    </lineage>
</organism>
<dbReference type="HOGENOM" id="CLU_1347446_0_0_11"/>